<evidence type="ECO:0000256" key="3">
    <source>
        <dbReference type="ARBA" id="ARBA00034716"/>
    </source>
</evidence>
<dbReference type="PANTHER" id="PTHR48168">
    <property type="entry name" value="RNA GUANINE-7 METHYLTRANSFERASE-ACTIVATING SUBUNIT-LIKE (PSEUDOGENE)-RELATED"/>
    <property type="match status" value="1"/>
</dbReference>
<dbReference type="AlphaFoldDB" id="A0A401RTQ7"/>
<dbReference type="EMBL" id="BEZZ01002278">
    <property type="protein sequence ID" value="GCC21524.1"/>
    <property type="molecule type" value="Genomic_DNA"/>
</dbReference>
<feature type="compositionally biased region" description="Basic and acidic residues" evidence="4">
    <location>
        <begin position="69"/>
        <end position="83"/>
    </location>
</feature>
<evidence type="ECO:0000256" key="1">
    <source>
        <dbReference type="ARBA" id="ARBA00004123"/>
    </source>
</evidence>
<dbReference type="Proteomes" id="UP000287033">
    <property type="component" value="Unassembled WGS sequence"/>
</dbReference>
<comment type="caution">
    <text evidence="5">The sequence shown here is derived from an EMBL/GenBank/DDBJ whole genome shotgun (WGS) entry which is preliminary data.</text>
</comment>
<comment type="similarity">
    <text evidence="3">Belongs to the RAM family.</text>
</comment>
<keyword evidence="2" id="KW-0539">Nucleus</keyword>
<dbReference type="Pfam" id="PF15320">
    <property type="entry name" value="RAM"/>
    <property type="match status" value="1"/>
</dbReference>
<sequence>MDGAGSAAGSKELPLSQMSSEAEAVPNFEEMFAHRFTAADKEYQEVLKSPADPPPIVEDWKIRTGSNRRSRDFQPYRRQDDNRNWSNNRQWHGRVHGYSHSPVHHQRPYESYSQGSNSHWQSNHHRY</sequence>
<dbReference type="PANTHER" id="PTHR48168:SF1">
    <property type="entry name" value="RNA GUANINE-N7 METHYLTRANSFERASE ACTIVATING SUBUNIT-RELATED"/>
    <property type="match status" value="1"/>
</dbReference>
<organism evidence="5 6">
    <name type="scientific">Chiloscyllium punctatum</name>
    <name type="common">Brownbanded bambooshark</name>
    <name type="synonym">Hemiscyllium punctatum</name>
    <dbReference type="NCBI Taxonomy" id="137246"/>
    <lineage>
        <taxon>Eukaryota</taxon>
        <taxon>Metazoa</taxon>
        <taxon>Chordata</taxon>
        <taxon>Craniata</taxon>
        <taxon>Vertebrata</taxon>
        <taxon>Chondrichthyes</taxon>
        <taxon>Elasmobranchii</taxon>
        <taxon>Galeomorphii</taxon>
        <taxon>Galeoidea</taxon>
        <taxon>Orectolobiformes</taxon>
        <taxon>Hemiscylliidae</taxon>
        <taxon>Chiloscyllium</taxon>
    </lineage>
</organism>
<dbReference type="OrthoDB" id="5875297at2759"/>
<feature type="region of interest" description="Disordered" evidence="4">
    <location>
        <begin position="44"/>
        <end position="127"/>
    </location>
</feature>
<keyword evidence="6" id="KW-1185">Reference proteome</keyword>
<feature type="compositionally biased region" description="Basic residues" evidence="4">
    <location>
        <begin position="91"/>
        <end position="106"/>
    </location>
</feature>
<dbReference type="GO" id="GO:0106005">
    <property type="term" value="P:RNA 5'-cap (guanine-N7)-methylation"/>
    <property type="evidence" value="ECO:0007669"/>
    <property type="project" value="InterPro"/>
</dbReference>
<reference evidence="5 6" key="1">
    <citation type="journal article" date="2018" name="Nat. Ecol. Evol.">
        <title>Shark genomes provide insights into elasmobranch evolution and the origin of vertebrates.</title>
        <authorList>
            <person name="Hara Y"/>
            <person name="Yamaguchi K"/>
            <person name="Onimaru K"/>
            <person name="Kadota M"/>
            <person name="Koyanagi M"/>
            <person name="Keeley SD"/>
            <person name="Tatsumi K"/>
            <person name="Tanaka K"/>
            <person name="Motone F"/>
            <person name="Kageyama Y"/>
            <person name="Nozu R"/>
            <person name="Adachi N"/>
            <person name="Nishimura O"/>
            <person name="Nakagawa R"/>
            <person name="Tanegashima C"/>
            <person name="Kiyatake I"/>
            <person name="Matsumoto R"/>
            <person name="Murakumo K"/>
            <person name="Nishida K"/>
            <person name="Terakita A"/>
            <person name="Kuratani S"/>
            <person name="Sato K"/>
            <person name="Hyodo S Kuraku.S."/>
        </authorList>
    </citation>
    <scope>NUCLEOTIDE SEQUENCE [LARGE SCALE GENOMIC DNA]</scope>
</reference>
<dbReference type="GO" id="GO:0031533">
    <property type="term" value="C:mRNA capping enzyme complex"/>
    <property type="evidence" value="ECO:0007669"/>
    <property type="project" value="InterPro"/>
</dbReference>
<dbReference type="GO" id="GO:0003723">
    <property type="term" value="F:RNA binding"/>
    <property type="evidence" value="ECO:0007669"/>
    <property type="project" value="InterPro"/>
</dbReference>
<feature type="region of interest" description="Disordered" evidence="4">
    <location>
        <begin position="1"/>
        <end position="22"/>
    </location>
</feature>
<accession>A0A401RTQ7</accession>
<evidence type="ECO:0000313" key="6">
    <source>
        <dbReference type="Proteomes" id="UP000287033"/>
    </source>
</evidence>
<comment type="subcellular location">
    <subcellularLocation>
        <location evidence="1">Nucleus</location>
    </subcellularLocation>
</comment>
<feature type="compositionally biased region" description="Polar residues" evidence="4">
    <location>
        <begin position="111"/>
        <end position="121"/>
    </location>
</feature>
<dbReference type="InterPro" id="IPR028271">
    <property type="entry name" value="RAMAC"/>
</dbReference>
<evidence type="ECO:0008006" key="7">
    <source>
        <dbReference type="Google" id="ProtNLM"/>
    </source>
</evidence>
<evidence type="ECO:0000256" key="2">
    <source>
        <dbReference type="ARBA" id="ARBA00023242"/>
    </source>
</evidence>
<proteinExistence type="inferred from homology"/>
<protein>
    <recommendedName>
        <fullName evidence="7">RNMT-activating mini protein</fullName>
    </recommendedName>
</protein>
<dbReference type="OMA" id="QRPSHYD"/>
<gene>
    <name evidence="5" type="ORF">chiPu_0019996</name>
</gene>
<evidence type="ECO:0000256" key="4">
    <source>
        <dbReference type="SAM" id="MobiDB-lite"/>
    </source>
</evidence>
<name>A0A401RTQ7_CHIPU</name>
<evidence type="ECO:0000313" key="5">
    <source>
        <dbReference type="EMBL" id="GCC21524.1"/>
    </source>
</evidence>